<sequence length="648" mass="72733">MMEAVNSSLGEMLLEEVSPVVMVLCTPLVEETFLKNGLSFVETLKPFCNFSNIDVPVRTSGDQLYRLKKFTLRLFNASDIKQPNVEVAKQRLEHVITQAGEKVFHDLESDPPQITDILSNPESEIAPTWFQYYNKELIRTLSFSDHEAFDHPVACLLVASSKDEEPLNKFVDLFNTNRLPSLLNDGVMDPKILKHFLLVHDNQDATTERTSKVLSEMRSTFGNNECNLLCTNSSKEGNVEHQANPWASFKSSVPAEKLGCALTGDDIGEIKDLMQEFASRHIIPYMEQKVRDLNQQISATRKGLRNQIKNLWWRKGKDDIPDSTKGSIYTFSSTESQIRILGDYAFMLHDYELALSSYRLISTDYKLDKAWKHYAGVQEMMGLAYFISDQSIKEAEYCMENAFSTYMKLGKSGFQNATRCGLCFHESERSCHGTSDQLSPNTVDFILISRLAKSSNPSAEQDLPKILSHHSCHNRIRSSIPLSWSLDGPKTMYHDFSTSFCEIKLKMVIRNTSDGFLSVSINTIDGLPDAAAPTPSSGNLSGWRYVPAITEEMKLTSDVMGSRLGKPPPSMESSPPFIWSGSSSTKVQIQPLSTTEIPLQISVFSPGVYNLCSYTLTWELSEHENASSSTSSGICQGYPYYHTVLQSE</sequence>
<protein>
    <recommendedName>
        <fullName evidence="1">TPPC8 C-terminal Ig-like domain-containing protein</fullName>
    </recommendedName>
</protein>
<gene>
    <name evidence="2" type="ORF">BRARA_J01886</name>
</gene>
<evidence type="ECO:0000313" key="2">
    <source>
        <dbReference type="EMBL" id="RID41964.1"/>
    </source>
</evidence>
<evidence type="ECO:0000259" key="1">
    <source>
        <dbReference type="Pfam" id="PF24542"/>
    </source>
</evidence>
<reference evidence="2 3" key="1">
    <citation type="submission" date="2018-06" db="EMBL/GenBank/DDBJ databases">
        <title>WGS assembly of Brassica rapa FPsc.</title>
        <authorList>
            <person name="Bowman J."/>
            <person name="Kohchi T."/>
            <person name="Yamato K."/>
            <person name="Jenkins J."/>
            <person name="Shu S."/>
            <person name="Ishizaki K."/>
            <person name="Yamaoka S."/>
            <person name="Nishihama R."/>
            <person name="Nakamura Y."/>
            <person name="Berger F."/>
            <person name="Adam C."/>
            <person name="Aki S."/>
            <person name="Althoff F."/>
            <person name="Araki T."/>
            <person name="Arteaga-Vazquez M."/>
            <person name="Balasubrmanian S."/>
            <person name="Bauer D."/>
            <person name="Boehm C."/>
            <person name="Briginshaw L."/>
            <person name="Caballero-Perez J."/>
            <person name="Catarino B."/>
            <person name="Chen F."/>
            <person name="Chiyoda S."/>
            <person name="Chovatia M."/>
            <person name="Davies K."/>
            <person name="Delmans M."/>
            <person name="Demura T."/>
            <person name="Dierschke T."/>
            <person name="Dolan L."/>
            <person name="Dorantes-Acosta A."/>
            <person name="Eklund D."/>
            <person name="Florent S."/>
            <person name="Flores-Sandoval E."/>
            <person name="Fujiyama A."/>
            <person name="Fukuzawa H."/>
            <person name="Galik B."/>
            <person name="Grimanelli D."/>
            <person name="Grimwood J."/>
            <person name="Grossniklaus U."/>
            <person name="Hamada T."/>
            <person name="Haseloff J."/>
            <person name="Hetherington A."/>
            <person name="Higo A."/>
            <person name="Hirakawa Y."/>
            <person name="Hundley H."/>
            <person name="Ikeda Y."/>
            <person name="Inoue K."/>
            <person name="Inoue S."/>
            <person name="Ishida S."/>
            <person name="Jia Q."/>
            <person name="Kakita M."/>
            <person name="Kanazawa T."/>
            <person name="Kawai Y."/>
            <person name="Kawashima T."/>
            <person name="Kennedy M."/>
            <person name="Kinose K."/>
            <person name="Kinoshita T."/>
            <person name="Kohara Y."/>
            <person name="Koide E."/>
            <person name="Komatsu K."/>
            <person name="Kopischke S."/>
            <person name="Kubo M."/>
            <person name="Kyozuka J."/>
            <person name="Lagercrantz U."/>
            <person name="Lin S."/>
            <person name="Lindquist E."/>
            <person name="Lipzen A."/>
            <person name="Lu C."/>
            <person name="Luna E."/>
            <person name="Martienssen R."/>
            <person name="Minamino N."/>
            <person name="Mizutani M."/>
            <person name="Mizutani M."/>
            <person name="Mochizuki N."/>
            <person name="Monte I."/>
            <person name="Mosher R."/>
            <person name="Nagasaki H."/>
            <person name="Nakagami H."/>
            <person name="Naramoto S."/>
            <person name="Nishitani K."/>
            <person name="Ohtani M."/>
            <person name="Okamoto T."/>
            <person name="Okumura M."/>
            <person name="Phillips J."/>
            <person name="Pollak B."/>
            <person name="Reinders A."/>
            <person name="Roevekamp M."/>
            <person name="Sano R."/>
            <person name="Sawa S."/>
            <person name="Schmid M."/>
            <person name="Shirakawa M."/>
            <person name="Solano R."/>
            <person name="Spunde A."/>
            <person name="Suetsugu N."/>
            <person name="Sugano S."/>
            <person name="Sugiyama A."/>
            <person name="Sun R."/>
            <person name="Suzuki Y."/>
            <person name="Takenaka M."/>
            <person name="Takezawa D."/>
            <person name="Tomogane H."/>
            <person name="Tsuzuki M."/>
            <person name="Ueda T."/>
            <person name="Umeda M."/>
            <person name="Ward J."/>
            <person name="Watanabe Y."/>
            <person name="Yazaki K."/>
            <person name="Yokoyama R."/>
            <person name="Yoshitake Y."/>
            <person name="Yotsui I."/>
            <person name="Zachgo S."/>
            <person name="Schmutz J."/>
        </authorList>
    </citation>
    <scope>NUCLEOTIDE SEQUENCE [LARGE SCALE GENOMIC DNA]</scope>
    <source>
        <strain evidence="3">cv. B-3</strain>
    </source>
</reference>
<accession>A0A397XQX0</accession>
<dbReference type="InterPro" id="IPR024420">
    <property type="entry name" value="TRAPP_III_complex_Trs85"/>
</dbReference>
<dbReference type="InterPro" id="IPR057651">
    <property type="entry name" value="Ig_TPPC8_C"/>
</dbReference>
<feature type="domain" description="TPPC8 C-terminal Ig-like" evidence="1">
    <location>
        <begin position="484"/>
        <end position="615"/>
    </location>
</feature>
<dbReference type="Proteomes" id="UP000264353">
    <property type="component" value="Chromosome A10"/>
</dbReference>
<dbReference type="Pfam" id="PF24542">
    <property type="entry name" value="Ig_TPPC8_C"/>
    <property type="match status" value="1"/>
</dbReference>
<organism evidence="2 3">
    <name type="scientific">Brassica campestris</name>
    <name type="common">Field mustard</name>
    <dbReference type="NCBI Taxonomy" id="3711"/>
    <lineage>
        <taxon>Eukaryota</taxon>
        <taxon>Viridiplantae</taxon>
        <taxon>Streptophyta</taxon>
        <taxon>Embryophyta</taxon>
        <taxon>Tracheophyta</taxon>
        <taxon>Spermatophyta</taxon>
        <taxon>Magnoliopsida</taxon>
        <taxon>eudicotyledons</taxon>
        <taxon>Gunneridae</taxon>
        <taxon>Pentapetalae</taxon>
        <taxon>rosids</taxon>
        <taxon>malvids</taxon>
        <taxon>Brassicales</taxon>
        <taxon>Brassicaceae</taxon>
        <taxon>Brassiceae</taxon>
        <taxon>Brassica</taxon>
    </lineage>
</organism>
<dbReference type="AlphaFoldDB" id="A0A397XQX0"/>
<name>A0A397XQX0_BRACM</name>
<dbReference type="Pfam" id="PF12739">
    <property type="entry name" value="TRAPPC-Trs85"/>
    <property type="match status" value="1"/>
</dbReference>
<proteinExistence type="predicted"/>
<dbReference type="PANTHER" id="PTHR12975:SF6">
    <property type="entry name" value="TRAFFICKING PROTEIN PARTICLE COMPLEX SUBUNIT 8"/>
    <property type="match status" value="1"/>
</dbReference>
<dbReference type="PANTHER" id="PTHR12975">
    <property type="entry name" value="TRANSPORT PROTEIN TRAPP"/>
    <property type="match status" value="1"/>
</dbReference>
<dbReference type="EMBL" id="CM010637">
    <property type="protein sequence ID" value="RID41964.1"/>
    <property type="molecule type" value="Genomic_DNA"/>
</dbReference>
<evidence type="ECO:0000313" key="3">
    <source>
        <dbReference type="Proteomes" id="UP000264353"/>
    </source>
</evidence>